<proteinExistence type="inferred from homology"/>
<dbReference type="CDD" id="cd00448">
    <property type="entry name" value="YjgF_YER057c_UK114_family"/>
    <property type="match status" value="1"/>
</dbReference>
<dbReference type="Gene3D" id="3.30.1330.40">
    <property type="entry name" value="RutC-like"/>
    <property type="match status" value="1"/>
</dbReference>
<dbReference type="Pfam" id="PF01042">
    <property type="entry name" value="Ribonuc_L-PSP"/>
    <property type="match status" value="1"/>
</dbReference>
<gene>
    <name evidence="2" type="ORF">H9646_10105</name>
</gene>
<dbReference type="InterPro" id="IPR006175">
    <property type="entry name" value="YjgF/YER057c/UK114"/>
</dbReference>
<dbReference type="EMBL" id="JACSQK010000004">
    <property type="protein sequence ID" value="MBD7960842.1"/>
    <property type="molecule type" value="Genomic_DNA"/>
</dbReference>
<organism evidence="2 3">
    <name type="scientific">Comamonas avium</name>
    <dbReference type="NCBI Taxonomy" id="2762231"/>
    <lineage>
        <taxon>Bacteria</taxon>
        <taxon>Pseudomonadati</taxon>
        <taxon>Pseudomonadota</taxon>
        <taxon>Betaproteobacteria</taxon>
        <taxon>Burkholderiales</taxon>
        <taxon>Comamonadaceae</taxon>
        <taxon>Comamonas</taxon>
    </lineage>
</organism>
<dbReference type="RefSeq" id="WP_191723227.1">
    <property type="nucleotide sequence ID" value="NZ_JACSQK010000004.1"/>
</dbReference>
<evidence type="ECO:0000313" key="3">
    <source>
        <dbReference type="Proteomes" id="UP000634919"/>
    </source>
</evidence>
<dbReference type="InterPro" id="IPR035959">
    <property type="entry name" value="RutC-like_sf"/>
</dbReference>
<dbReference type="PANTHER" id="PTHR11803:SF39">
    <property type="entry name" value="2-IMINOBUTANOATE_2-IMINOPROPANOATE DEAMINASE"/>
    <property type="match status" value="1"/>
</dbReference>
<comment type="similarity">
    <text evidence="1">Belongs to the RutC family.</text>
</comment>
<dbReference type="InterPro" id="IPR006056">
    <property type="entry name" value="RidA"/>
</dbReference>
<dbReference type="NCBIfam" id="TIGR00004">
    <property type="entry name" value="Rid family detoxifying hydrolase"/>
    <property type="match status" value="1"/>
</dbReference>
<comment type="caution">
    <text evidence="2">The sequence shown here is derived from an EMBL/GenBank/DDBJ whole genome shotgun (WGS) entry which is preliminary data.</text>
</comment>
<name>A0ABR8SBL3_9BURK</name>
<protein>
    <recommendedName>
        <fullName evidence="4">RidA family protein</fullName>
    </recommendedName>
</protein>
<dbReference type="Proteomes" id="UP000634919">
    <property type="component" value="Unassembled WGS sequence"/>
</dbReference>
<keyword evidence="3" id="KW-1185">Reference proteome</keyword>
<dbReference type="InterPro" id="IPR019897">
    <property type="entry name" value="RidA_CS"/>
</dbReference>
<reference evidence="2 3" key="1">
    <citation type="submission" date="2020-08" db="EMBL/GenBank/DDBJ databases">
        <title>A Genomic Blueprint of the Chicken Gut Microbiome.</title>
        <authorList>
            <person name="Gilroy R."/>
            <person name="Ravi A."/>
            <person name="Getino M."/>
            <person name="Pursley I."/>
            <person name="Horton D.L."/>
            <person name="Alikhan N.-F."/>
            <person name="Baker D."/>
            <person name="Gharbi K."/>
            <person name="Hall N."/>
            <person name="Watson M."/>
            <person name="Adriaenssens E.M."/>
            <person name="Foster-Nyarko E."/>
            <person name="Jarju S."/>
            <person name="Secka A."/>
            <person name="Antonio M."/>
            <person name="Oren A."/>
            <person name="Chaudhuri R."/>
            <person name="La Ragione R.M."/>
            <person name="Hildebrand F."/>
            <person name="Pallen M.J."/>
        </authorList>
    </citation>
    <scope>NUCLEOTIDE SEQUENCE [LARGE SCALE GENOMIC DNA]</scope>
    <source>
        <strain evidence="2 3">Sa2CVA6</strain>
    </source>
</reference>
<dbReference type="SUPFAM" id="SSF55298">
    <property type="entry name" value="YjgF-like"/>
    <property type="match status" value="1"/>
</dbReference>
<evidence type="ECO:0008006" key="4">
    <source>
        <dbReference type="Google" id="ProtNLM"/>
    </source>
</evidence>
<accession>A0ABR8SBL3</accession>
<dbReference type="PROSITE" id="PS01094">
    <property type="entry name" value="UPF0076"/>
    <property type="match status" value="1"/>
</dbReference>
<evidence type="ECO:0000313" key="2">
    <source>
        <dbReference type="EMBL" id="MBD7960842.1"/>
    </source>
</evidence>
<dbReference type="PANTHER" id="PTHR11803">
    <property type="entry name" value="2-IMINOBUTANOATE/2-IMINOPROPANOATE DEAMINASE RIDA"/>
    <property type="match status" value="1"/>
</dbReference>
<sequence length="133" mass="13344">MSTHKFQAISSSNAPAAIGPYSQAIAAGGFLFVSGQLPLSADGTTMPDDIGAQAQASLSNIAAIAQSAGCTLKDVVKLTVYMADLSGFATVNDVMAATFTAPYPARATVEVAALPKAAGIEIEAVLVLPVCLG</sequence>
<evidence type="ECO:0000256" key="1">
    <source>
        <dbReference type="ARBA" id="ARBA00010552"/>
    </source>
</evidence>